<keyword evidence="3" id="KW-1185">Reference proteome</keyword>
<evidence type="ECO:0000313" key="2">
    <source>
        <dbReference type="EMBL" id="PMD45517.1"/>
    </source>
</evidence>
<protein>
    <submittedName>
        <fullName evidence="2">Uncharacterized protein</fullName>
    </submittedName>
</protein>
<dbReference type="AlphaFoldDB" id="A0A2J6S445"/>
<feature type="region of interest" description="Disordered" evidence="1">
    <location>
        <begin position="1"/>
        <end position="26"/>
    </location>
</feature>
<sequence>MVPNRNGRWKCSPSLPEMTTPPQEECSYPANNMRQYQTAASRCSGDFEGAHQIQRLR</sequence>
<reference evidence="2 3" key="1">
    <citation type="submission" date="2016-04" db="EMBL/GenBank/DDBJ databases">
        <title>A degradative enzymes factory behind the ericoid mycorrhizal symbiosis.</title>
        <authorList>
            <consortium name="DOE Joint Genome Institute"/>
            <person name="Martino E."/>
            <person name="Morin E."/>
            <person name="Grelet G."/>
            <person name="Kuo A."/>
            <person name="Kohler A."/>
            <person name="Daghino S."/>
            <person name="Barry K."/>
            <person name="Choi C."/>
            <person name="Cichocki N."/>
            <person name="Clum A."/>
            <person name="Copeland A."/>
            <person name="Hainaut M."/>
            <person name="Haridas S."/>
            <person name="Labutti K."/>
            <person name="Lindquist E."/>
            <person name="Lipzen A."/>
            <person name="Khouja H.-R."/>
            <person name="Murat C."/>
            <person name="Ohm R."/>
            <person name="Olson A."/>
            <person name="Spatafora J."/>
            <person name="Veneault-Fourrey C."/>
            <person name="Henrissat B."/>
            <person name="Grigoriev I."/>
            <person name="Martin F."/>
            <person name="Perotto S."/>
        </authorList>
    </citation>
    <scope>NUCLEOTIDE SEQUENCE [LARGE SCALE GENOMIC DNA]</scope>
    <source>
        <strain evidence="2 3">F</strain>
    </source>
</reference>
<organism evidence="2 3">
    <name type="scientific">Hyaloscypha variabilis (strain UAMH 11265 / GT02V1 / F)</name>
    <name type="common">Meliniomyces variabilis</name>
    <dbReference type="NCBI Taxonomy" id="1149755"/>
    <lineage>
        <taxon>Eukaryota</taxon>
        <taxon>Fungi</taxon>
        <taxon>Dikarya</taxon>
        <taxon>Ascomycota</taxon>
        <taxon>Pezizomycotina</taxon>
        <taxon>Leotiomycetes</taxon>
        <taxon>Helotiales</taxon>
        <taxon>Hyaloscyphaceae</taxon>
        <taxon>Hyaloscypha</taxon>
        <taxon>Hyaloscypha variabilis</taxon>
    </lineage>
</organism>
<accession>A0A2J6S445</accession>
<dbReference type="EMBL" id="KZ613940">
    <property type="protein sequence ID" value="PMD45517.1"/>
    <property type="molecule type" value="Genomic_DNA"/>
</dbReference>
<evidence type="ECO:0000313" key="3">
    <source>
        <dbReference type="Proteomes" id="UP000235786"/>
    </source>
</evidence>
<evidence type="ECO:0000256" key="1">
    <source>
        <dbReference type="SAM" id="MobiDB-lite"/>
    </source>
</evidence>
<proteinExistence type="predicted"/>
<name>A0A2J6S445_HYAVF</name>
<gene>
    <name evidence="2" type="ORF">L207DRAFT_257052</name>
</gene>
<dbReference type="Proteomes" id="UP000235786">
    <property type="component" value="Unassembled WGS sequence"/>
</dbReference>